<dbReference type="AlphaFoldDB" id="A0A5C5VAG2"/>
<gene>
    <name evidence="2" type="ORF">KOR34_04770</name>
</gene>
<keyword evidence="1" id="KW-1133">Transmembrane helix</keyword>
<feature type="transmembrane region" description="Helical" evidence="1">
    <location>
        <begin position="198"/>
        <end position="217"/>
    </location>
</feature>
<comment type="caution">
    <text evidence="2">The sequence shown here is derived from an EMBL/GenBank/DDBJ whole genome shotgun (WGS) entry which is preliminary data.</text>
</comment>
<accession>A0A5C5VAG2</accession>
<feature type="transmembrane region" description="Helical" evidence="1">
    <location>
        <begin position="130"/>
        <end position="156"/>
    </location>
</feature>
<dbReference type="EMBL" id="SIHJ01000001">
    <property type="protein sequence ID" value="TWT35584.1"/>
    <property type="molecule type" value="Genomic_DNA"/>
</dbReference>
<name>A0A5C5VAG2_9BACT</name>
<dbReference type="Proteomes" id="UP000316714">
    <property type="component" value="Unassembled WGS sequence"/>
</dbReference>
<feature type="transmembrane region" description="Helical" evidence="1">
    <location>
        <begin position="22"/>
        <end position="41"/>
    </location>
</feature>
<keyword evidence="1" id="KW-0812">Transmembrane</keyword>
<evidence type="ECO:0000256" key="1">
    <source>
        <dbReference type="SAM" id="Phobius"/>
    </source>
</evidence>
<proteinExistence type="predicted"/>
<keyword evidence="3" id="KW-1185">Reference proteome</keyword>
<feature type="transmembrane region" description="Helical" evidence="1">
    <location>
        <begin position="66"/>
        <end position="87"/>
    </location>
</feature>
<sequence>MQEQRIDLVLYYRAKRDSVERLAAYAIVTFVLMAAMSRSVVTKSGYGTDDTHGETWDVFGGGIDNGFLVVFGPLVILVMAVAFDRAYSQCLDLRDSLISTVKAGMLGPSELSPVEDTIVSLPLQIRRRRLLGLVGPHLLSRAVYSIGLASVLVLLAEYATFRPADDADSSIVTLLMGKPWFSGFEPLWPRFPRKEMPWIYPPWYTITYSGIVSYLAIKTFRPHRLLS</sequence>
<reference evidence="2 3" key="1">
    <citation type="submission" date="2019-02" db="EMBL/GenBank/DDBJ databases">
        <title>Deep-cultivation of Planctomycetes and their phenomic and genomic characterization uncovers novel biology.</title>
        <authorList>
            <person name="Wiegand S."/>
            <person name="Jogler M."/>
            <person name="Boedeker C."/>
            <person name="Pinto D."/>
            <person name="Vollmers J."/>
            <person name="Rivas-Marin E."/>
            <person name="Kohn T."/>
            <person name="Peeters S.H."/>
            <person name="Heuer A."/>
            <person name="Rast P."/>
            <person name="Oberbeckmann S."/>
            <person name="Bunk B."/>
            <person name="Jeske O."/>
            <person name="Meyerdierks A."/>
            <person name="Storesund J.E."/>
            <person name="Kallscheuer N."/>
            <person name="Luecker S."/>
            <person name="Lage O.M."/>
            <person name="Pohl T."/>
            <person name="Merkel B.J."/>
            <person name="Hornburger P."/>
            <person name="Mueller R.-W."/>
            <person name="Bruemmer F."/>
            <person name="Labrenz M."/>
            <person name="Spormann A.M."/>
            <person name="Op Den Camp H."/>
            <person name="Overmann J."/>
            <person name="Amann R."/>
            <person name="Jetten M.S.M."/>
            <person name="Mascher T."/>
            <person name="Medema M.H."/>
            <person name="Devos D.P."/>
            <person name="Kaster A.-K."/>
            <person name="Ovreas L."/>
            <person name="Rohde M."/>
            <person name="Galperin M.Y."/>
            <person name="Jogler C."/>
        </authorList>
    </citation>
    <scope>NUCLEOTIDE SEQUENCE [LARGE SCALE GENOMIC DNA]</scope>
    <source>
        <strain evidence="2 3">KOR34</strain>
    </source>
</reference>
<evidence type="ECO:0000313" key="3">
    <source>
        <dbReference type="Proteomes" id="UP000316714"/>
    </source>
</evidence>
<protein>
    <submittedName>
        <fullName evidence="2">Uncharacterized protein</fullName>
    </submittedName>
</protein>
<keyword evidence="1" id="KW-0472">Membrane</keyword>
<evidence type="ECO:0000313" key="2">
    <source>
        <dbReference type="EMBL" id="TWT35584.1"/>
    </source>
</evidence>
<organism evidence="2 3">
    <name type="scientific">Posidoniimonas corsicana</name>
    <dbReference type="NCBI Taxonomy" id="1938618"/>
    <lineage>
        <taxon>Bacteria</taxon>
        <taxon>Pseudomonadati</taxon>
        <taxon>Planctomycetota</taxon>
        <taxon>Planctomycetia</taxon>
        <taxon>Pirellulales</taxon>
        <taxon>Lacipirellulaceae</taxon>
        <taxon>Posidoniimonas</taxon>
    </lineage>
</organism>